<organism evidence="6 7">
    <name type="scientific">Paraburkholderia ferrariae</name>
    <dbReference type="NCBI Taxonomy" id="386056"/>
    <lineage>
        <taxon>Bacteria</taxon>
        <taxon>Pseudomonadati</taxon>
        <taxon>Pseudomonadota</taxon>
        <taxon>Betaproteobacteria</taxon>
        <taxon>Burkholderiales</taxon>
        <taxon>Burkholderiaceae</taxon>
        <taxon>Paraburkholderia</taxon>
    </lineage>
</organism>
<keyword evidence="7" id="KW-1185">Reference proteome</keyword>
<reference evidence="6 7" key="1">
    <citation type="submission" date="2024-01" db="EMBL/GenBank/DDBJ databases">
        <title>The diversity of rhizobia nodulating Mimosa spp. in eleven states of Brazil covering several biomes is determined by host plant, location, and edaphic factors.</title>
        <authorList>
            <person name="Rouws L."/>
            <person name="Barauna A."/>
            <person name="Beukes C."/>
            <person name="De Faria S.M."/>
            <person name="Gross E."/>
            <person name="Dos Reis Junior F.B."/>
            <person name="Simon M."/>
            <person name="Maluk M."/>
            <person name="Odee D.W."/>
            <person name="Kenicer G."/>
            <person name="Young J.P.W."/>
            <person name="Reis V.M."/>
            <person name="Zilli J."/>
            <person name="James E.K."/>
        </authorList>
    </citation>
    <scope>NUCLEOTIDE SEQUENCE [LARGE SCALE GENOMIC DNA]</scope>
    <source>
        <strain evidence="6 7">JPY167</strain>
    </source>
</reference>
<gene>
    <name evidence="6" type="ORF">VSR73_14590</name>
</gene>
<dbReference type="PROSITE" id="PS50931">
    <property type="entry name" value="HTH_LYSR"/>
    <property type="match status" value="1"/>
</dbReference>
<dbReference type="Pfam" id="PF00126">
    <property type="entry name" value="HTH_1"/>
    <property type="match status" value="1"/>
</dbReference>
<dbReference type="SUPFAM" id="SSF53850">
    <property type="entry name" value="Periplasmic binding protein-like II"/>
    <property type="match status" value="1"/>
</dbReference>
<proteinExistence type="inferred from homology"/>
<dbReference type="SUPFAM" id="SSF46785">
    <property type="entry name" value="Winged helix' DNA-binding domain"/>
    <property type="match status" value="1"/>
</dbReference>
<sequence length="319" mass="35163">MDTLSNMRMFVRVVEAGSFTAAANSVDKSTGQVSRAVTELEAHLQTRLLNRSTRHVGVTEAGQRYLQHCYRILAFVDQAEAEASNAHLQPSGRLRVHATASFGQHYVMPAVLRYQALFPQVSVELTLSQHVPDLIEEGYDVSVQLGAIELPDSGLVSVPVAKTCNILCASPSYLTRHGTPATVADLAAHTCMRTSSPVFPQSRWNLDGPYGTETFELPPSPFQVNVAEAMALALRDGRGIGALPLWTAMPWLRNGTLLRVLPTHRMNETHIRVLYVSREYLDAKIRSWVDFLRDFIPQTLDDGDNVPPAAVLTDADLTM</sequence>
<evidence type="ECO:0000313" key="6">
    <source>
        <dbReference type="EMBL" id="MEM5422283.1"/>
    </source>
</evidence>
<evidence type="ECO:0000256" key="4">
    <source>
        <dbReference type="ARBA" id="ARBA00023163"/>
    </source>
</evidence>
<dbReference type="Gene3D" id="1.10.10.10">
    <property type="entry name" value="Winged helix-like DNA-binding domain superfamily/Winged helix DNA-binding domain"/>
    <property type="match status" value="1"/>
</dbReference>
<dbReference type="EMBL" id="JAYMRV010000004">
    <property type="protein sequence ID" value="MEM5422283.1"/>
    <property type="molecule type" value="Genomic_DNA"/>
</dbReference>
<dbReference type="CDD" id="cd08422">
    <property type="entry name" value="PBP2_CrgA_like"/>
    <property type="match status" value="1"/>
</dbReference>
<accession>A0ABU9RQD1</accession>
<evidence type="ECO:0000256" key="2">
    <source>
        <dbReference type="ARBA" id="ARBA00023015"/>
    </source>
</evidence>
<comment type="caution">
    <text evidence="6">The sequence shown here is derived from an EMBL/GenBank/DDBJ whole genome shotgun (WGS) entry which is preliminary data.</text>
</comment>
<dbReference type="RefSeq" id="WP_342947286.1">
    <property type="nucleotide sequence ID" value="NZ_JAYMRV010000004.1"/>
</dbReference>
<evidence type="ECO:0000313" key="7">
    <source>
        <dbReference type="Proteomes" id="UP001489897"/>
    </source>
</evidence>
<dbReference type="PANTHER" id="PTHR30537">
    <property type="entry name" value="HTH-TYPE TRANSCRIPTIONAL REGULATOR"/>
    <property type="match status" value="1"/>
</dbReference>
<protein>
    <submittedName>
        <fullName evidence="6">LysR family transcriptional regulator</fullName>
    </submittedName>
</protein>
<dbReference type="InterPro" id="IPR005119">
    <property type="entry name" value="LysR_subst-bd"/>
</dbReference>
<dbReference type="Gene3D" id="3.40.190.290">
    <property type="match status" value="1"/>
</dbReference>
<dbReference type="InterPro" id="IPR036388">
    <property type="entry name" value="WH-like_DNA-bd_sf"/>
</dbReference>
<dbReference type="Pfam" id="PF03466">
    <property type="entry name" value="LysR_substrate"/>
    <property type="match status" value="1"/>
</dbReference>
<comment type="similarity">
    <text evidence="1">Belongs to the LysR transcriptional regulatory family.</text>
</comment>
<name>A0ABU9RQD1_9BURK</name>
<evidence type="ECO:0000256" key="1">
    <source>
        <dbReference type="ARBA" id="ARBA00009437"/>
    </source>
</evidence>
<keyword evidence="3" id="KW-0238">DNA-binding</keyword>
<dbReference type="InterPro" id="IPR058163">
    <property type="entry name" value="LysR-type_TF_proteobact-type"/>
</dbReference>
<dbReference type="Proteomes" id="UP001489897">
    <property type="component" value="Unassembled WGS sequence"/>
</dbReference>
<dbReference type="InterPro" id="IPR036390">
    <property type="entry name" value="WH_DNA-bd_sf"/>
</dbReference>
<keyword evidence="2" id="KW-0805">Transcription regulation</keyword>
<feature type="domain" description="HTH lysR-type" evidence="5">
    <location>
        <begin position="1"/>
        <end position="59"/>
    </location>
</feature>
<dbReference type="PANTHER" id="PTHR30537:SF5">
    <property type="entry name" value="HTH-TYPE TRANSCRIPTIONAL ACTIVATOR TTDR-RELATED"/>
    <property type="match status" value="1"/>
</dbReference>
<dbReference type="InterPro" id="IPR000847">
    <property type="entry name" value="LysR_HTH_N"/>
</dbReference>
<keyword evidence="4" id="KW-0804">Transcription</keyword>
<evidence type="ECO:0000259" key="5">
    <source>
        <dbReference type="PROSITE" id="PS50931"/>
    </source>
</evidence>
<evidence type="ECO:0000256" key="3">
    <source>
        <dbReference type="ARBA" id="ARBA00023125"/>
    </source>
</evidence>